<evidence type="ECO:0000313" key="1">
    <source>
        <dbReference type="EMBL" id="KAK4102838.1"/>
    </source>
</evidence>
<dbReference type="Proteomes" id="UP001305647">
    <property type="component" value="Unassembled WGS sequence"/>
</dbReference>
<accession>A0AAN6T2X6</accession>
<dbReference type="AlphaFoldDB" id="A0AAN6T2X6"/>
<keyword evidence="2" id="KW-1185">Reference proteome</keyword>
<name>A0AAN6T2X6_9PEZI</name>
<evidence type="ECO:0008006" key="3">
    <source>
        <dbReference type="Google" id="ProtNLM"/>
    </source>
</evidence>
<reference evidence="1" key="1">
    <citation type="journal article" date="2023" name="Mol. Phylogenet. Evol.">
        <title>Genome-scale phylogeny and comparative genomics of the fungal order Sordariales.</title>
        <authorList>
            <person name="Hensen N."/>
            <person name="Bonometti L."/>
            <person name="Westerberg I."/>
            <person name="Brannstrom I.O."/>
            <person name="Guillou S."/>
            <person name="Cros-Aarteil S."/>
            <person name="Calhoun S."/>
            <person name="Haridas S."/>
            <person name="Kuo A."/>
            <person name="Mondo S."/>
            <person name="Pangilinan J."/>
            <person name="Riley R."/>
            <person name="LaButti K."/>
            <person name="Andreopoulos B."/>
            <person name="Lipzen A."/>
            <person name="Chen C."/>
            <person name="Yan M."/>
            <person name="Daum C."/>
            <person name="Ng V."/>
            <person name="Clum A."/>
            <person name="Steindorff A."/>
            <person name="Ohm R.A."/>
            <person name="Martin F."/>
            <person name="Silar P."/>
            <person name="Natvig D.O."/>
            <person name="Lalanne C."/>
            <person name="Gautier V."/>
            <person name="Ament-Velasquez S.L."/>
            <person name="Kruys A."/>
            <person name="Hutchinson M.I."/>
            <person name="Powell A.J."/>
            <person name="Barry K."/>
            <person name="Miller A.N."/>
            <person name="Grigoriev I.V."/>
            <person name="Debuchy R."/>
            <person name="Gladieux P."/>
            <person name="Hiltunen Thoren M."/>
            <person name="Johannesson H."/>
        </authorList>
    </citation>
    <scope>NUCLEOTIDE SEQUENCE</scope>
    <source>
        <strain evidence="1">CBS 757.83</strain>
    </source>
</reference>
<comment type="caution">
    <text evidence="1">The sequence shown here is derived from an EMBL/GenBank/DDBJ whole genome shotgun (WGS) entry which is preliminary data.</text>
</comment>
<reference evidence="1" key="2">
    <citation type="submission" date="2023-05" db="EMBL/GenBank/DDBJ databases">
        <authorList>
            <consortium name="Lawrence Berkeley National Laboratory"/>
            <person name="Steindorff A."/>
            <person name="Hensen N."/>
            <person name="Bonometti L."/>
            <person name="Westerberg I."/>
            <person name="Brannstrom I.O."/>
            <person name="Guillou S."/>
            <person name="Cros-Aarteil S."/>
            <person name="Calhoun S."/>
            <person name="Haridas S."/>
            <person name="Kuo A."/>
            <person name="Mondo S."/>
            <person name="Pangilinan J."/>
            <person name="Riley R."/>
            <person name="Labutti K."/>
            <person name="Andreopoulos B."/>
            <person name="Lipzen A."/>
            <person name="Chen C."/>
            <person name="Yanf M."/>
            <person name="Daum C."/>
            <person name="Ng V."/>
            <person name="Clum A."/>
            <person name="Ohm R."/>
            <person name="Martin F."/>
            <person name="Silar P."/>
            <person name="Natvig D."/>
            <person name="Lalanne C."/>
            <person name="Gautier V."/>
            <person name="Ament-Velasquez S.L."/>
            <person name="Kruys A."/>
            <person name="Hutchinson M.I."/>
            <person name="Powell A.J."/>
            <person name="Barry K."/>
            <person name="Miller A.N."/>
            <person name="Grigoriev I.V."/>
            <person name="Debuchy R."/>
            <person name="Gladieux P."/>
            <person name="Thoren M.H."/>
            <person name="Johannesson H."/>
        </authorList>
    </citation>
    <scope>NUCLEOTIDE SEQUENCE</scope>
    <source>
        <strain evidence="1">CBS 757.83</strain>
    </source>
</reference>
<sequence>MEPLSAFALSGNVLQFIDSASKLISEARRVCQSASGITAGNQDAIAVYNDFRAAAAGLASRTADDAAVVALADRCQELSDELVQGLRNLQAKHPGSRRESLRVAWRALKDKGKLDSLEKRLDCYCQQLVTRIIFMMRLLDQWTASSAGVKICVSSRPYSAFEYSFVTEPERYLRLHEYT</sequence>
<proteinExistence type="predicted"/>
<protein>
    <recommendedName>
        <fullName evidence="3">Fungal N-terminal domain-containing protein</fullName>
    </recommendedName>
</protein>
<gene>
    <name evidence="1" type="ORF">N658DRAFT_326336</name>
</gene>
<evidence type="ECO:0000313" key="2">
    <source>
        <dbReference type="Proteomes" id="UP001305647"/>
    </source>
</evidence>
<organism evidence="1 2">
    <name type="scientific">Parathielavia hyrcaniae</name>
    <dbReference type="NCBI Taxonomy" id="113614"/>
    <lineage>
        <taxon>Eukaryota</taxon>
        <taxon>Fungi</taxon>
        <taxon>Dikarya</taxon>
        <taxon>Ascomycota</taxon>
        <taxon>Pezizomycotina</taxon>
        <taxon>Sordariomycetes</taxon>
        <taxon>Sordariomycetidae</taxon>
        <taxon>Sordariales</taxon>
        <taxon>Chaetomiaceae</taxon>
        <taxon>Parathielavia</taxon>
    </lineage>
</organism>
<dbReference type="EMBL" id="MU863630">
    <property type="protein sequence ID" value="KAK4102838.1"/>
    <property type="molecule type" value="Genomic_DNA"/>
</dbReference>